<dbReference type="OrthoDB" id="10641422at2759"/>
<evidence type="ECO:0000313" key="3">
    <source>
        <dbReference type="Proteomes" id="UP001107558"/>
    </source>
</evidence>
<reference evidence="2" key="1">
    <citation type="submission" date="2021-03" db="EMBL/GenBank/DDBJ databases">
        <title>Chromosome level genome of the anhydrobiotic midge Polypedilum vanderplanki.</title>
        <authorList>
            <person name="Yoshida Y."/>
            <person name="Kikawada T."/>
            <person name="Gusev O."/>
        </authorList>
    </citation>
    <scope>NUCLEOTIDE SEQUENCE</scope>
    <source>
        <strain evidence="2">NIAS01</strain>
        <tissue evidence="2">Whole body or cell culture</tissue>
    </source>
</reference>
<keyword evidence="1" id="KW-0732">Signal</keyword>
<evidence type="ECO:0000256" key="1">
    <source>
        <dbReference type="SAM" id="SignalP"/>
    </source>
</evidence>
<organism evidence="2 3">
    <name type="scientific">Polypedilum vanderplanki</name>
    <name type="common">Sleeping chironomid midge</name>
    <dbReference type="NCBI Taxonomy" id="319348"/>
    <lineage>
        <taxon>Eukaryota</taxon>
        <taxon>Metazoa</taxon>
        <taxon>Ecdysozoa</taxon>
        <taxon>Arthropoda</taxon>
        <taxon>Hexapoda</taxon>
        <taxon>Insecta</taxon>
        <taxon>Pterygota</taxon>
        <taxon>Neoptera</taxon>
        <taxon>Endopterygota</taxon>
        <taxon>Diptera</taxon>
        <taxon>Nematocera</taxon>
        <taxon>Chironomoidea</taxon>
        <taxon>Chironomidae</taxon>
        <taxon>Chironominae</taxon>
        <taxon>Polypedilum</taxon>
        <taxon>Polypedilum</taxon>
    </lineage>
</organism>
<feature type="chain" id="PRO_5039945577" evidence="1">
    <location>
        <begin position="21"/>
        <end position="403"/>
    </location>
</feature>
<comment type="caution">
    <text evidence="2">The sequence shown here is derived from an EMBL/GenBank/DDBJ whole genome shotgun (WGS) entry which is preliminary data.</text>
</comment>
<dbReference type="AlphaFoldDB" id="A0A9J6CKV7"/>
<proteinExistence type="predicted"/>
<protein>
    <submittedName>
        <fullName evidence="2">Uncharacterized protein</fullName>
    </submittedName>
</protein>
<keyword evidence="3" id="KW-1185">Reference proteome</keyword>
<accession>A0A9J6CKV7</accession>
<dbReference type="Proteomes" id="UP001107558">
    <property type="component" value="Chromosome 1"/>
</dbReference>
<feature type="signal peptide" evidence="1">
    <location>
        <begin position="1"/>
        <end position="20"/>
    </location>
</feature>
<name>A0A9J6CKV7_POLVA</name>
<sequence>MHFKFLIFVLYFTFMHKVACQREVLQNYRDNDGYVRLRVVKEPVFKKPCADTESHEISEESEERFNGNSYLHEYSRRDGPHESESSESIQDMYNISNEDDIESKLHSNQHESHELENIKVYSKNVYSHEFSESAECNKNHMKEEYETKNSSEETKVEKHKNKKVVYVYKQPPIVVHPKPTNVFIKPKPILVQPPPLVVHQAAQKPCKNVIKYKPPNIRVQPVIVKIKKPLTTTTTTTTTPCPKTTKKPCKISSSTIKLSKSSENSIELNLESIEVKEKLATKRNAPEMNQVYHQTRPRRQNMSPRAQFYSLLMDILTIMQSSAKTDIRYAKERELQRRSVQFTQADFMDDLQGAWKSTVKGVKNTFSSVGDWFSDKTDDAKDAASDAYDDAKLNIKDISKKIS</sequence>
<evidence type="ECO:0000313" key="2">
    <source>
        <dbReference type="EMBL" id="KAG5682495.1"/>
    </source>
</evidence>
<dbReference type="EMBL" id="JADBJN010000001">
    <property type="protein sequence ID" value="KAG5682495.1"/>
    <property type="molecule type" value="Genomic_DNA"/>
</dbReference>
<gene>
    <name evidence="2" type="ORF">PVAND_011846</name>
</gene>